<sequence length="108" mass="11604">MTHMVITGLDLTQNLAATTTLAAGVTWDDVMNNLFDKYKIWAAIASFILISAAGIGMLARARMVGIGLLIASVAVAAFFLTAEKWIGITKNTETELHQPSHGNPFNRA</sequence>
<dbReference type="RefSeq" id="WP_087083653.1">
    <property type="nucleotide sequence ID" value="NZ_CP020811.1"/>
</dbReference>
<keyword evidence="3" id="KW-1185">Reference proteome</keyword>
<evidence type="ECO:0000256" key="1">
    <source>
        <dbReference type="SAM" id="Phobius"/>
    </source>
</evidence>
<dbReference type="KEGG" id="mdx:BTO20_37815"/>
<evidence type="ECO:0000313" key="3">
    <source>
        <dbReference type="Proteomes" id="UP000195331"/>
    </source>
</evidence>
<keyword evidence="1" id="KW-1133">Transmembrane helix</keyword>
<proteinExistence type="predicted"/>
<accession>A0A1Y0CGH3</accession>
<keyword evidence="1" id="KW-0812">Transmembrane</keyword>
<dbReference type="Proteomes" id="UP000195331">
    <property type="component" value="Plasmid unnamed2"/>
</dbReference>
<feature type="transmembrane region" description="Helical" evidence="1">
    <location>
        <begin position="64"/>
        <end position="82"/>
    </location>
</feature>
<reference evidence="2 3" key="1">
    <citation type="submission" date="2017-04" db="EMBL/GenBank/DDBJ databases">
        <title>Whole Genome Sequence of 1,4-Dioxane Degrading Bacterium Mycobacterium dioxanotrophicus PH-06.</title>
        <authorList>
            <person name="He Y."/>
        </authorList>
    </citation>
    <scope>NUCLEOTIDE SEQUENCE [LARGE SCALE GENOMIC DNA]</scope>
    <source>
        <strain evidence="2 3">PH-06</strain>
        <plasmid evidence="2 3">unnamed2</plasmid>
    </source>
</reference>
<organism evidence="2 3">
    <name type="scientific">Mycobacterium dioxanotrophicus</name>
    <dbReference type="NCBI Taxonomy" id="482462"/>
    <lineage>
        <taxon>Bacteria</taxon>
        <taxon>Bacillati</taxon>
        <taxon>Actinomycetota</taxon>
        <taxon>Actinomycetes</taxon>
        <taxon>Mycobacteriales</taxon>
        <taxon>Mycobacteriaceae</taxon>
        <taxon>Mycobacterium</taxon>
    </lineage>
</organism>
<name>A0A1Y0CGH3_9MYCO</name>
<feature type="transmembrane region" description="Helical" evidence="1">
    <location>
        <begin position="40"/>
        <end position="58"/>
    </location>
</feature>
<gene>
    <name evidence="2" type="ORF">BTO20_37815</name>
</gene>
<protein>
    <submittedName>
        <fullName evidence="2">Uncharacterized protein</fullName>
    </submittedName>
</protein>
<dbReference type="AlphaFoldDB" id="A0A1Y0CGH3"/>
<keyword evidence="1" id="KW-0472">Membrane</keyword>
<keyword evidence="2" id="KW-0614">Plasmid</keyword>
<dbReference type="OrthoDB" id="4752651at2"/>
<geneLocation type="plasmid" evidence="2 3">
    <name>unnamed2</name>
</geneLocation>
<evidence type="ECO:0000313" key="2">
    <source>
        <dbReference type="EMBL" id="ART74379.1"/>
    </source>
</evidence>
<dbReference type="EMBL" id="CP020811">
    <property type="protein sequence ID" value="ART74379.1"/>
    <property type="molecule type" value="Genomic_DNA"/>
</dbReference>